<accession>A0AAD7EXC6</accession>
<name>A0AAD7EXC6_9AGAR</name>
<dbReference type="AlphaFoldDB" id="A0AAD7EXC6"/>
<evidence type="ECO:0000313" key="2">
    <source>
        <dbReference type="Proteomes" id="UP001218218"/>
    </source>
</evidence>
<organism evidence="1 2">
    <name type="scientific">Mycena albidolilacea</name>
    <dbReference type="NCBI Taxonomy" id="1033008"/>
    <lineage>
        <taxon>Eukaryota</taxon>
        <taxon>Fungi</taxon>
        <taxon>Dikarya</taxon>
        <taxon>Basidiomycota</taxon>
        <taxon>Agaricomycotina</taxon>
        <taxon>Agaricomycetes</taxon>
        <taxon>Agaricomycetidae</taxon>
        <taxon>Agaricales</taxon>
        <taxon>Marasmiineae</taxon>
        <taxon>Mycenaceae</taxon>
        <taxon>Mycena</taxon>
    </lineage>
</organism>
<dbReference type="Proteomes" id="UP001218218">
    <property type="component" value="Unassembled WGS sequence"/>
</dbReference>
<evidence type="ECO:0000313" key="1">
    <source>
        <dbReference type="EMBL" id="KAJ7355335.1"/>
    </source>
</evidence>
<protein>
    <submittedName>
        <fullName evidence="1">Uncharacterized protein</fullName>
    </submittedName>
</protein>
<keyword evidence="2" id="KW-1185">Reference proteome</keyword>
<proteinExistence type="predicted"/>
<sequence>MCGDFASYIATSLAINCIGNIRSLVHVGHAQPHHSTRSLLIYDTFASRPLCGNFALGEIYICQATWEGLKSSRDWGSLLFLACQQSLFWKVDTELARGKIEYSVTYSSS</sequence>
<reference evidence="1" key="1">
    <citation type="submission" date="2023-03" db="EMBL/GenBank/DDBJ databases">
        <title>Massive genome expansion in bonnet fungi (Mycena s.s.) driven by repeated elements and novel gene families across ecological guilds.</title>
        <authorList>
            <consortium name="Lawrence Berkeley National Laboratory"/>
            <person name="Harder C.B."/>
            <person name="Miyauchi S."/>
            <person name="Viragh M."/>
            <person name="Kuo A."/>
            <person name="Thoen E."/>
            <person name="Andreopoulos B."/>
            <person name="Lu D."/>
            <person name="Skrede I."/>
            <person name="Drula E."/>
            <person name="Henrissat B."/>
            <person name="Morin E."/>
            <person name="Kohler A."/>
            <person name="Barry K."/>
            <person name="LaButti K."/>
            <person name="Morin E."/>
            <person name="Salamov A."/>
            <person name="Lipzen A."/>
            <person name="Mereny Z."/>
            <person name="Hegedus B."/>
            <person name="Baldrian P."/>
            <person name="Stursova M."/>
            <person name="Weitz H."/>
            <person name="Taylor A."/>
            <person name="Grigoriev I.V."/>
            <person name="Nagy L.G."/>
            <person name="Martin F."/>
            <person name="Kauserud H."/>
        </authorList>
    </citation>
    <scope>NUCLEOTIDE SEQUENCE</scope>
    <source>
        <strain evidence="1">CBHHK002</strain>
    </source>
</reference>
<dbReference type="EMBL" id="JARIHO010000009">
    <property type="protein sequence ID" value="KAJ7355335.1"/>
    <property type="molecule type" value="Genomic_DNA"/>
</dbReference>
<comment type="caution">
    <text evidence="1">The sequence shown here is derived from an EMBL/GenBank/DDBJ whole genome shotgun (WGS) entry which is preliminary data.</text>
</comment>
<gene>
    <name evidence="1" type="ORF">DFH08DRAFT_803379</name>
</gene>